<dbReference type="Proteomes" id="UP000187283">
    <property type="component" value="Unassembled WGS sequence"/>
</dbReference>
<evidence type="ECO:0000256" key="1">
    <source>
        <dbReference type="SAM" id="MobiDB-lite"/>
    </source>
</evidence>
<gene>
    <name evidence="2" type="ORF">AYI70_g8929</name>
</gene>
<reference evidence="2 3" key="1">
    <citation type="submission" date="2017-01" db="EMBL/GenBank/DDBJ databases">
        <authorList>
            <person name="Mah S.A."/>
            <person name="Swanson W.J."/>
            <person name="Moy G.W."/>
            <person name="Vacquier V.D."/>
        </authorList>
    </citation>
    <scope>NUCLEOTIDE SEQUENCE [LARGE SCALE GENOMIC DNA]</scope>
    <source>
        <strain evidence="2 3">GSMNP</strain>
    </source>
</reference>
<name>A0A1R1XDQ3_9FUNG</name>
<feature type="compositionally biased region" description="Basic residues" evidence="1">
    <location>
        <begin position="99"/>
        <end position="109"/>
    </location>
</feature>
<protein>
    <submittedName>
        <fullName evidence="2">Uncharacterized protein</fullName>
    </submittedName>
</protein>
<feature type="region of interest" description="Disordered" evidence="1">
    <location>
        <begin position="28"/>
        <end position="109"/>
    </location>
</feature>
<evidence type="ECO:0000313" key="3">
    <source>
        <dbReference type="Proteomes" id="UP000187283"/>
    </source>
</evidence>
<accession>A0A1R1XDQ3</accession>
<keyword evidence="3" id="KW-1185">Reference proteome</keyword>
<organism evidence="2 3">
    <name type="scientific">Smittium culicis</name>
    <dbReference type="NCBI Taxonomy" id="133412"/>
    <lineage>
        <taxon>Eukaryota</taxon>
        <taxon>Fungi</taxon>
        <taxon>Fungi incertae sedis</taxon>
        <taxon>Zoopagomycota</taxon>
        <taxon>Kickxellomycotina</taxon>
        <taxon>Harpellomycetes</taxon>
        <taxon>Harpellales</taxon>
        <taxon>Legeriomycetaceae</taxon>
        <taxon>Smittium</taxon>
    </lineage>
</organism>
<sequence length="109" mass="12238">MREEYCIKHRFHQETGNRFGGSNVQRSDLFIRSADKPRRENITKRSKSETTRARKKDSSRPSAESAQDSAGSRPIAPSIELAETGATANTQLIQPRIQAVHRKSARKGC</sequence>
<dbReference type="EMBL" id="LSSN01003819">
    <property type="protein sequence ID" value="OMJ12749.1"/>
    <property type="molecule type" value="Genomic_DNA"/>
</dbReference>
<comment type="caution">
    <text evidence="2">The sequence shown here is derived from an EMBL/GenBank/DDBJ whole genome shotgun (WGS) entry which is preliminary data.</text>
</comment>
<proteinExistence type="predicted"/>
<feature type="compositionally biased region" description="Polar residues" evidence="1">
    <location>
        <begin position="60"/>
        <end position="70"/>
    </location>
</feature>
<evidence type="ECO:0000313" key="2">
    <source>
        <dbReference type="EMBL" id="OMJ12749.1"/>
    </source>
</evidence>
<dbReference type="AlphaFoldDB" id="A0A1R1XDQ3"/>
<feature type="compositionally biased region" description="Basic and acidic residues" evidence="1">
    <location>
        <begin position="33"/>
        <end position="59"/>
    </location>
</feature>